<dbReference type="EMBL" id="JARK01001526">
    <property type="protein sequence ID" value="EYB92765.1"/>
    <property type="molecule type" value="Genomic_DNA"/>
</dbReference>
<proteinExistence type="predicted"/>
<sequence length="117" mass="13793">MRCYTCRIDPSVVGSLNLFMLQHFHYITKMRCYTCRIDPSVVGSLYLFMLQHRITVSEQLETNIEISSLIHHKLRTQTPIFYVNLMYNRKSTLYDLYFLMSMIPGGVHGDNLHEVSR</sequence>
<evidence type="ECO:0000313" key="1">
    <source>
        <dbReference type="EMBL" id="EYB92765.1"/>
    </source>
</evidence>
<gene>
    <name evidence="1" type="primary">Acey_s0190.g1252</name>
    <name evidence="1" type="ORF">Y032_0190g1252</name>
</gene>
<protein>
    <submittedName>
        <fullName evidence="1">Uncharacterized protein</fullName>
    </submittedName>
</protein>
<organism evidence="1 2">
    <name type="scientific">Ancylostoma ceylanicum</name>
    <dbReference type="NCBI Taxonomy" id="53326"/>
    <lineage>
        <taxon>Eukaryota</taxon>
        <taxon>Metazoa</taxon>
        <taxon>Ecdysozoa</taxon>
        <taxon>Nematoda</taxon>
        <taxon>Chromadorea</taxon>
        <taxon>Rhabditida</taxon>
        <taxon>Rhabditina</taxon>
        <taxon>Rhabditomorpha</taxon>
        <taxon>Strongyloidea</taxon>
        <taxon>Ancylostomatidae</taxon>
        <taxon>Ancylostomatinae</taxon>
        <taxon>Ancylostoma</taxon>
    </lineage>
</organism>
<comment type="caution">
    <text evidence="1">The sequence shown here is derived from an EMBL/GenBank/DDBJ whole genome shotgun (WGS) entry which is preliminary data.</text>
</comment>
<name>A0A016SQ79_9BILA</name>
<dbReference type="Proteomes" id="UP000024635">
    <property type="component" value="Unassembled WGS sequence"/>
</dbReference>
<accession>A0A016SQ79</accession>
<dbReference type="AlphaFoldDB" id="A0A016SQ79"/>
<reference evidence="2" key="1">
    <citation type="journal article" date="2015" name="Nat. Genet.">
        <title>The genome and transcriptome of the zoonotic hookworm Ancylostoma ceylanicum identify infection-specific gene families.</title>
        <authorList>
            <person name="Schwarz E.M."/>
            <person name="Hu Y."/>
            <person name="Antoshechkin I."/>
            <person name="Miller M.M."/>
            <person name="Sternberg P.W."/>
            <person name="Aroian R.V."/>
        </authorList>
    </citation>
    <scope>NUCLEOTIDE SEQUENCE</scope>
    <source>
        <strain evidence="2">HY135</strain>
    </source>
</reference>
<evidence type="ECO:0000313" key="2">
    <source>
        <dbReference type="Proteomes" id="UP000024635"/>
    </source>
</evidence>
<keyword evidence="2" id="KW-1185">Reference proteome</keyword>